<proteinExistence type="predicted"/>
<keyword evidence="3" id="KW-1185">Reference proteome</keyword>
<comment type="caution">
    <text evidence="2">The sequence shown here is derived from an EMBL/GenBank/DDBJ whole genome shotgun (WGS) entry which is preliminary data.</text>
</comment>
<protein>
    <submittedName>
        <fullName evidence="2">Uncharacterized protein</fullName>
    </submittedName>
</protein>
<reference evidence="2" key="1">
    <citation type="submission" date="2021-02" db="EMBL/GenBank/DDBJ databases">
        <authorList>
            <person name="Dougan E. K."/>
            <person name="Rhodes N."/>
            <person name="Thang M."/>
            <person name="Chan C."/>
        </authorList>
    </citation>
    <scope>NUCLEOTIDE SEQUENCE</scope>
</reference>
<evidence type="ECO:0000313" key="3">
    <source>
        <dbReference type="Proteomes" id="UP000601435"/>
    </source>
</evidence>
<name>A0A812RIS1_9DINO</name>
<evidence type="ECO:0000313" key="2">
    <source>
        <dbReference type="EMBL" id="CAE7437852.1"/>
    </source>
</evidence>
<gene>
    <name evidence="2" type="ORF">SNEC2469_LOCUS12040</name>
</gene>
<dbReference type="AlphaFoldDB" id="A0A812RIS1"/>
<accession>A0A812RIS1</accession>
<organism evidence="2 3">
    <name type="scientific">Symbiodinium necroappetens</name>
    <dbReference type="NCBI Taxonomy" id="1628268"/>
    <lineage>
        <taxon>Eukaryota</taxon>
        <taxon>Sar</taxon>
        <taxon>Alveolata</taxon>
        <taxon>Dinophyceae</taxon>
        <taxon>Suessiales</taxon>
        <taxon>Symbiodiniaceae</taxon>
        <taxon>Symbiodinium</taxon>
    </lineage>
</organism>
<feature type="region of interest" description="Disordered" evidence="1">
    <location>
        <begin position="45"/>
        <end position="72"/>
    </location>
</feature>
<sequence length="72" mass="7657">MADARKCLQGLGKNPKAPDVHHITSRAAPFVEAFKKHQRVASNLISSEARVAQPKKKAKSKGAPPEKASAVA</sequence>
<feature type="compositionally biased region" description="Low complexity" evidence="1">
    <location>
        <begin position="61"/>
        <end position="72"/>
    </location>
</feature>
<dbReference type="OrthoDB" id="10558279at2759"/>
<dbReference type="Proteomes" id="UP000601435">
    <property type="component" value="Unassembled WGS sequence"/>
</dbReference>
<feature type="region of interest" description="Disordered" evidence="1">
    <location>
        <begin position="1"/>
        <end position="20"/>
    </location>
</feature>
<evidence type="ECO:0000256" key="1">
    <source>
        <dbReference type="SAM" id="MobiDB-lite"/>
    </source>
</evidence>
<dbReference type="EMBL" id="CAJNJA010019066">
    <property type="protein sequence ID" value="CAE7437852.1"/>
    <property type="molecule type" value="Genomic_DNA"/>
</dbReference>